<dbReference type="FunFam" id="3.40.50.150:FF:000016">
    <property type="entry name" value="Protein arginine N-methyltransferase 6"/>
    <property type="match status" value="1"/>
</dbReference>
<dbReference type="AlphaFoldDB" id="A0A6J1HQS3"/>
<feature type="domain" description="C2H2-type" evidence="8">
    <location>
        <begin position="61"/>
        <end position="82"/>
    </location>
</feature>
<keyword evidence="9" id="KW-1185">Reference proteome</keyword>
<dbReference type="GO" id="GO:0035242">
    <property type="term" value="F:protein-arginine omega-N asymmetric methyltransferase activity"/>
    <property type="evidence" value="ECO:0007669"/>
    <property type="project" value="UniProtKB-EC"/>
</dbReference>
<evidence type="ECO:0000256" key="4">
    <source>
        <dbReference type="ARBA" id="ARBA00047384"/>
    </source>
</evidence>
<dbReference type="Pfam" id="PF22528">
    <property type="entry name" value="PRMT_C"/>
    <property type="match status" value="1"/>
</dbReference>
<evidence type="ECO:0000313" key="9">
    <source>
        <dbReference type="Proteomes" id="UP000504608"/>
    </source>
</evidence>
<comment type="catalytic activity">
    <reaction evidence="4">
        <text>L-arginyl-[protein] + 2 S-adenosyl-L-methionine = N(omega),N(omega)-dimethyl-L-arginyl-[protein] + 2 S-adenosyl-L-homocysteine + 2 H(+)</text>
        <dbReference type="Rhea" id="RHEA:48096"/>
        <dbReference type="Rhea" id="RHEA-COMP:10532"/>
        <dbReference type="Rhea" id="RHEA-COMP:11991"/>
        <dbReference type="ChEBI" id="CHEBI:15378"/>
        <dbReference type="ChEBI" id="CHEBI:29965"/>
        <dbReference type="ChEBI" id="CHEBI:57856"/>
        <dbReference type="ChEBI" id="CHEBI:59789"/>
        <dbReference type="ChEBI" id="CHEBI:61897"/>
        <dbReference type="EC" id="2.1.1.319"/>
    </reaction>
    <physiologicalReaction direction="left-to-right" evidence="4">
        <dbReference type="Rhea" id="RHEA:48097"/>
    </physiologicalReaction>
</comment>
<dbReference type="InterPro" id="IPR041661">
    <property type="entry name" value="ZN622/Rei1/Reh1_Znf-C2H2"/>
</dbReference>
<dbReference type="SUPFAM" id="SSF57667">
    <property type="entry name" value="beta-beta-alpha zinc fingers"/>
    <property type="match status" value="1"/>
</dbReference>
<evidence type="ECO:0000256" key="5">
    <source>
        <dbReference type="ARBA" id="ARBA00049303"/>
    </source>
</evidence>
<dbReference type="PANTHER" id="PTHR11006">
    <property type="entry name" value="PROTEIN ARGININE N-METHYLTRANSFERASE"/>
    <property type="match status" value="1"/>
</dbReference>
<dbReference type="KEGG" id="cmax:111466522"/>
<evidence type="ECO:0000259" key="8">
    <source>
        <dbReference type="PROSITE" id="PS00028"/>
    </source>
</evidence>
<dbReference type="InterPro" id="IPR025799">
    <property type="entry name" value="Arg_MeTrfase"/>
</dbReference>
<evidence type="ECO:0000256" key="7">
    <source>
        <dbReference type="SAM" id="MobiDB-lite"/>
    </source>
</evidence>
<feature type="compositionally biased region" description="Basic and acidic residues" evidence="7">
    <location>
        <begin position="1"/>
        <end position="21"/>
    </location>
</feature>
<dbReference type="OrthoDB" id="7848332at2759"/>
<dbReference type="InterPro" id="IPR055135">
    <property type="entry name" value="PRMT_dom"/>
</dbReference>
<dbReference type="GO" id="GO:0042054">
    <property type="term" value="F:histone methyltransferase activity"/>
    <property type="evidence" value="ECO:0007669"/>
    <property type="project" value="TreeGrafter"/>
</dbReference>
<dbReference type="GeneID" id="111466522"/>
<evidence type="ECO:0000256" key="6">
    <source>
        <dbReference type="PROSITE-ProRule" id="PRU01015"/>
    </source>
</evidence>
<dbReference type="SUPFAM" id="SSF53335">
    <property type="entry name" value="S-adenosyl-L-methionine-dependent methyltransferases"/>
    <property type="match status" value="1"/>
</dbReference>
<feature type="compositionally biased region" description="Acidic residues" evidence="7">
    <location>
        <begin position="22"/>
        <end position="41"/>
    </location>
</feature>
<dbReference type="Gene3D" id="3.40.50.150">
    <property type="entry name" value="Vaccinia Virus protein VP39"/>
    <property type="match status" value="1"/>
</dbReference>
<evidence type="ECO:0000313" key="10">
    <source>
        <dbReference type="RefSeq" id="XP_022966971.1"/>
    </source>
</evidence>
<gene>
    <name evidence="10" type="primary">LOC111466522</name>
</gene>
<dbReference type="Pfam" id="PF13649">
    <property type="entry name" value="Methyltransf_25"/>
    <property type="match status" value="1"/>
</dbReference>
<protein>
    <submittedName>
        <fullName evidence="10">Probable protein arginine N-methyltransferase 3 isoform X1</fullName>
    </submittedName>
</protein>
<dbReference type="PANTHER" id="PTHR11006:SF89">
    <property type="entry name" value="PROTEIN ARGININE N-METHYLTRANSFERASE 3-RELATED"/>
    <property type="match status" value="1"/>
</dbReference>
<evidence type="ECO:0000256" key="2">
    <source>
        <dbReference type="ARBA" id="ARBA00022679"/>
    </source>
</evidence>
<reference evidence="10" key="1">
    <citation type="submission" date="2025-08" db="UniProtKB">
        <authorList>
            <consortium name="RefSeq"/>
        </authorList>
    </citation>
    <scope>IDENTIFICATION</scope>
    <source>
        <tissue evidence="10">Young leaves</tissue>
    </source>
</reference>
<dbReference type="PROSITE" id="PS51678">
    <property type="entry name" value="SAM_MT_PRMT"/>
    <property type="match status" value="1"/>
</dbReference>
<dbReference type="PROSITE" id="PS00028">
    <property type="entry name" value="ZINC_FINGER_C2H2_1"/>
    <property type="match status" value="1"/>
</dbReference>
<dbReference type="InterPro" id="IPR036236">
    <property type="entry name" value="Znf_C2H2_sf"/>
</dbReference>
<proteinExistence type="predicted"/>
<dbReference type="GO" id="GO:0032259">
    <property type="term" value="P:methylation"/>
    <property type="evidence" value="ECO:0007669"/>
    <property type="project" value="UniProtKB-KW"/>
</dbReference>
<dbReference type="InterPro" id="IPR029063">
    <property type="entry name" value="SAM-dependent_MTases_sf"/>
</dbReference>
<dbReference type="Gene3D" id="2.70.160.11">
    <property type="entry name" value="Hnrnp arginine n-methyltransferase1"/>
    <property type="match status" value="1"/>
</dbReference>
<organism evidence="9 10">
    <name type="scientific">Cucurbita maxima</name>
    <name type="common">Pumpkin</name>
    <name type="synonym">Winter squash</name>
    <dbReference type="NCBI Taxonomy" id="3661"/>
    <lineage>
        <taxon>Eukaryota</taxon>
        <taxon>Viridiplantae</taxon>
        <taxon>Streptophyta</taxon>
        <taxon>Embryophyta</taxon>
        <taxon>Tracheophyta</taxon>
        <taxon>Spermatophyta</taxon>
        <taxon>Magnoliopsida</taxon>
        <taxon>eudicotyledons</taxon>
        <taxon>Gunneridae</taxon>
        <taxon>Pentapetalae</taxon>
        <taxon>rosids</taxon>
        <taxon>fabids</taxon>
        <taxon>Cucurbitales</taxon>
        <taxon>Cucurbitaceae</taxon>
        <taxon>Cucurbiteae</taxon>
        <taxon>Cucurbita</taxon>
    </lineage>
</organism>
<evidence type="ECO:0000256" key="3">
    <source>
        <dbReference type="ARBA" id="ARBA00022691"/>
    </source>
</evidence>
<evidence type="ECO:0000256" key="1">
    <source>
        <dbReference type="ARBA" id="ARBA00022603"/>
    </source>
</evidence>
<keyword evidence="1 6" id="KW-0489">Methyltransferase</keyword>
<comment type="catalytic activity">
    <reaction evidence="5">
        <text>L-arginyl-[protein] + S-adenosyl-L-methionine = N(omega)-methyl-L-arginyl-[protein] + S-adenosyl-L-homocysteine + H(+)</text>
        <dbReference type="Rhea" id="RHEA:48100"/>
        <dbReference type="Rhea" id="RHEA-COMP:10532"/>
        <dbReference type="Rhea" id="RHEA-COMP:11990"/>
        <dbReference type="ChEBI" id="CHEBI:15378"/>
        <dbReference type="ChEBI" id="CHEBI:29965"/>
        <dbReference type="ChEBI" id="CHEBI:57856"/>
        <dbReference type="ChEBI" id="CHEBI:59789"/>
        <dbReference type="ChEBI" id="CHEBI:65280"/>
    </reaction>
    <physiologicalReaction direction="left-to-right" evidence="5">
        <dbReference type="Rhea" id="RHEA:48101"/>
    </physiologicalReaction>
</comment>
<dbReference type="InterPro" id="IPR013087">
    <property type="entry name" value="Znf_C2H2_type"/>
</dbReference>
<keyword evidence="3 6" id="KW-0949">S-adenosyl-L-methionine</keyword>
<dbReference type="InterPro" id="IPR041698">
    <property type="entry name" value="Methyltransf_25"/>
</dbReference>
<name>A0A6J1HQS3_CUCMA</name>
<sequence length="647" mass="72422">MDQFPKELDREVCNMNKIERKEEEEEEEDEEEEEEDVQDDWDDWNADEEEGEEGFDLNFLCLFCTSKYNDCATLFNHCNSVHNFDFHGIRKALGLDFYGSFKIINYIRSQVAENRCWSCGFLCQSSQDLQNHLHQTLNLNEIKALWNDDKYLKPFSEDDPILYSFAEDEEDDDISPITNNLQRNTDSNCGNCNVDGMNRADPPFHINGSKENEMADCSSTSHGYLNTPSNLEAVIENTVKATETLKLNDKTQEDDQLKITRRNFYSKDIKNVNESYFGSYSSFGIHREMLSDKVRMDAYMQAILQNPSLFHNAAVMDVGCGTGILSLFAAKAGASRVIAVEASEKMAAVATQIAKDNGLLRNRKQTGDCGMSSGTVEVVNGMVEELDKNIEIQPHSVDVLLSEWMGYCLLYESMLSSVLFARDRWLKPGGAILPDTATILVAGFGIGGTSLPFWENVYGFNMSCVGKELVEDAAKGPIVDTVEANDLVTSAAILHTFDLATMHADEVDFTASTELEPNLHNPSSKSENVEVETSWCHGVVLWFETGFTSRFCKESPAVLSTSPYTPKTHWSQTILTFREPIAITSSKSTTNKSATVGSFASPAVKVHLRLSIVRAPEHRSIDISLETTGIASDGRKHHWPVQLFTLR</sequence>
<keyword evidence="2 6" id="KW-0808">Transferase</keyword>
<accession>A0A6J1HQS3</accession>
<dbReference type="Proteomes" id="UP000504608">
    <property type="component" value="Unplaced"/>
</dbReference>
<feature type="region of interest" description="Disordered" evidence="7">
    <location>
        <begin position="1"/>
        <end position="41"/>
    </location>
</feature>
<dbReference type="CDD" id="cd02440">
    <property type="entry name" value="AdoMet_MTases"/>
    <property type="match status" value="1"/>
</dbReference>
<dbReference type="RefSeq" id="XP_022966971.1">
    <property type="nucleotide sequence ID" value="XM_023111203.1"/>
</dbReference>
<dbReference type="GO" id="GO:0005634">
    <property type="term" value="C:nucleus"/>
    <property type="evidence" value="ECO:0007669"/>
    <property type="project" value="TreeGrafter"/>
</dbReference>
<dbReference type="Pfam" id="PF12756">
    <property type="entry name" value="zf-C2H2_2"/>
    <property type="match status" value="1"/>
</dbReference>